<dbReference type="AlphaFoldDB" id="A0A378LNY1"/>
<proteinExistence type="predicted"/>
<evidence type="ECO:0000256" key="1">
    <source>
        <dbReference type="SAM" id="Phobius"/>
    </source>
</evidence>
<gene>
    <name evidence="2" type="ORF">NCTC11532_00637</name>
</gene>
<keyword evidence="1" id="KW-1133">Transmembrane helix</keyword>
<sequence>MIIDWPLITVLFCLSIPGVFIAVKRLIYFLLANNSDELKNRLSRYAILQTLFMVFILSLAGAVLSPTTGLHDSLLDALLQGSAGISALTPILLPLVLYSFFGLMGFLILYYGIMARLITKTNMEIMANLRNALGVDGCVLYGGVVEEVIARWGLMNLATFFAFLFTRQHPVLIIWLSMLVSGLIFAISQLPAYLAAGCTSSRRFIYSLILLNLYTSFLFGYLFWQYGLLTAILAHMLFHLGWAAFDNVKKM</sequence>
<organism evidence="2 3">
    <name type="scientific">Legionella wadsworthii</name>
    <dbReference type="NCBI Taxonomy" id="28088"/>
    <lineage>
        <taxon>Bacteria</taxon>
        <taxon>Pseudomonadati</taxon>
        <taxon>Pseudomonadota</taxon>
        <taxon>Gammaproteobacteria</taxon>
        <taxon>Legionellales</taxon>
        <taxon>Legionellaceae</taxon>
        <taxon>Legionella</taxon>
    </lineage>
</organism>
<feature type="transmembrane region" description="Helical" evidence="1">
    <location>
        <begin position="84"/>
        <end position="113"/>
    </location>
</feature>
<evidence type="ECO:0008006" key="4">
    <source>
        <dbReference type="Google" id="ProtNLM"/>
    </source>
</evidence>
<feature type="transmembrane region" description="Helical" evidence="1">
    <location>
        <begin position="172"/>
        <end position="192"/>
    </location>
</feature>
<dbReference type="RefSeq" id="WP_031563829.1">
    <property type="nucleotide sequence ID" value="NZ_CAAAIS010000002.1"/>
</dbReference>
<feature type="transmembrane region" description="Helical" evidence="1">
    <location>
        <begin position="228"/>
        <end position="245"/>
    </location>
</feature>
<accession>A0A378LNY1</accession>
<keyword evidence="1" id="KW-0472">Membrane</keyword>
<name>A0A378LNY1_9GAMM</name>
<feature type="transmembrane region" description="Helical" evidence="1">
    <location>
        <begin position="6"/>
        <end position="30"/>
    </location>
</feature>
<dbReference type="Proteomes" id="UP000255297">
    <property type="component" value="Unassembled WGS sequence"/>
</dbReference>
<keyword evidence="1" id="KW-0812">Transmembrane</keyword>
<feature type="transmembrane region" description="Helical" evidence="1">
    <location>
        <begin position="42"/>
        <end position="64"/>
    </location>
</feature>
<protein>
    <recommendedName>
        <fullName evidence="4">CAAX amino terminal protease self- immunity</fullName>
    </recommendedName>
</protein>
<feature type="transmembrane region" description="Helical" evidence="1">
    <location>
        <begin position="204"/>
        <end position="222"/>
    </location>
</feature>
<keyword evidence="3" id="KW-1185">Reference proteome</keyword>
<dbReference type="EMBL" id="UGPB01000001">
    <property type="protein sequence ID" value="STY28463.1"/>
    <property type="molecule type" value="Genomic_DNA"/>
</dbReference>
<evidence type="ECO:0000313" key="2">
    <source>
        <dbReference type="EMBL" id="STY28463.1"/>
    </source>
</evidence>
<reference evidence="2 3" key="1">
    <citation type="submission" date="2018-06" db="EMBL/GenBank/DDBJ databases">
        <authorList>
            <consortium name="Pathogen Informatics"/>
            <person name="Doyle S."/>
        </authorList>
    </citation>
    <scope>NUCLEOTIDE SEQUENCE [LARGE SCALE GENOMIC DNA]</scope>
    <source>
        <strain evidence="2 3">NCTC11532</strain>
    </source>
</reference>
<dbReference type="OrthoDB" id="378663at2"/>
<dbReference type="STRING" id="1122170.GCA_000701265_02799"/>
<evidence type="ECO:0000313" key="3">
    <source>
        <dbReference type="Proteomes" id="UP000255297"/>
    </source>
</evidence>